<comment type="subcellular location">
    <subcellularLocation>
        <location evidence="1 8">Cell membrane</location>
        <topology evidence="1 8">Multi-pass membrane protein</topology>
    </subcellularLocation>
</comment>
<dbReference type="Gene3D" id="1.10.3720.10">
    <property type="entry name" value="MetI-like"/>
    <property type="match status" value="1"/>
</dbReference>
<protein>
    <submittedName>
        <fullName evidence="10">ABC transporter permease</fullName>
    </submittedName>
</protein>
<evidence type="ECO:0000256" key="1">
    <source>
        <dbReference type="ARBA" id="ARBA00004651"/>
    </source>
</evidence>
<evidence type="ECO:0000256" key="8">
    <source>
        <dbReference type="RuleBase" id="RU363032"/>
    </source>
</evidence>
<dbReference type="InterPro" id="IPR051789">
    <property type="entry name" value="Bact_Polyamine_Transport"/>
</dbReference>
<evidence type="ECO:0000313" key="11">
    <source>
        <dbReference type="Proteomes" id="UP001596447"/>
    </source>
</evidence>
<dbReference type="RefSeq" id="WP_279527414.1">
    <property type="nucleotide sequence ID" value="NZ_CP122312.1"/>
</dbReference>
<evidence type="ECO:0000256" key="2">
    <source>
        <dbReference type="ARBA" id="ARBA00007069"/>
    </source>
</evidence>
<dbReference type="Proteomes" id="UP001596447">
    <property type="component" value="Unassembled WGS sequence"/>
</dbReference>
<dbReference type="CDD" id="cd06261">
    <property type="entry name" value="TM_PBP2"/>
    <property type="match status" value="1"/>
</dbReference>
<dbReference type="AlphaFoldDB" id="A0ABD5Z638"/>
<gene>
    <name evidence="10" type="ORF">ACFQJ9_14650</name>
</gene>
<dbReference type="EMBL" id="JBHTAR010000011">
    <property type="protein sequence ID" value="MFC7200638.1"/>
    <property type="molecule type" value="Genomic_DNA"/>
</dbReference>
<evidence type="ECO:0000259" key="9">
    <source>
        <dbReference type="PROSITE" id="PS50928"/>
    </source>
</evidence>
<feature type="transmembrane region" description="Helical" evidence="8">
    <location>
        <begin position="105"/>
        <end position="126"/>
    </location>
</feature>
<evidence type="ECO:0000256" key="4">
    <source>
        <dbReference type="ARBA" id="ARBA00022475"/>
    </source>
</evidence>
<evidence type="ECO:0000256" key="3">
    <source>
        <dbReference type="ARBA" id="ARBA00022448"/>
    </source>
</evidence>
<keyword evidence="3 8" id="KW-0813">Transport</keyword>
<evidence type="ECO:0000256" key="5">
    <source>
        <dbReference type="ARBA" id="ARBA00022692"/>
    </source>
</evidence>
<dbReference type="PANTHER" id="PTHR43848">
    <property type="entry name" value="PUTRESCINE TRANSPORT SYSTEM PERMEASE PROTEIN POTI"/>
    <property type="match status" value="1"/>
</dbReference>
<keyword evidence="4" id="KW-1003">Cell membrane</keyword>
<keyword evidence="11" id="KW-1185">Reference proteome</keyword>
<evidence type="ECO:0000313" key="10">
    <source>
        <dbReference type="EMBL" id="MFC7200638.1"/>
    </source>
</evidence>
<reference evidence="10 11" key="1">
    <citation type="journal article" date="2019" name="Int. J. Syst. Evol. Microbiol.">
        <title>The Global Catalogue of Microorganisms (GCM) 10K type strain sequencing project: providing services to taxonomists for standard genome sequencing and annotation.</title>
        <authorList>
            <consortium name="The Broad Institute Genomics Platform"/>
            <consortium name="The Broad Institute Genome Sequencing Center for Infectious Disease"/>
            <person name="Wu L."/>
            <person name="Ma J."/>
        </authorList>
    </citation>
    <scope>NUCLEOTIDE SEQUENCE [LARGE SCALE GENOMIC DNA]</scope>
    <source>
        <strain evidence="10 11">XZGYJ-43</strain>
    </source>
</reference>
<feature type="transmembrane region" description="Helical" evidence="8">
    <location>
        <begin position="12"/>
        <end position="36"/>
    </location>
</feature>
<feature type="domain" description="ABC transmembrane type-1" evidence="9">
    <location>
        <begin position="67"/>
        <end position="255"/>
    </location>
</feature>
<keyword evidence="6 8" id="KW-1133">Transmembrane helix</keyword>
<keyword evidence="5 8" id="KW-0812">Transmembrane</keyword>
<feature type="transmembrane region" description="Helical" evidence="8">
    <location>
        <begin position="238"/>
        <end position="259"/>
    </location>
</feature>
<comment type="caution">
    <text evidence="10">The sequence shown here is derived from an EMBL/GenBank/DDBJ whole genome shotgun (WGS) entry which is preliminary data.</text>
</comment>
<name>A0ABD5Z638_9EURY</name>
<proteinExistence type="inferred from homology"/>
<dbReference type="InterPro" id="IPR035906">
    <property type="entry name" value="MetI-like_sf"/>
</dbReference>
<evidence type="ECO:0000256" key="6">
    <source>
        <dbReference type="ARBA" id="ARBA00022989"/>
    </source>
</evidence>
<feature type="transmembrane region" description="Helical" evidence="8">
    <location>
        <begin position="132"/>
        <end position="160"/>
    </location>
</feature>
<dbReference type="GO" id="GO:0005886">
    <property type="term" value="C:plasma membrane"/>
    <property type="evidence" value="ECO:0007669"/>
    <property type="project" value="UniProtKB-SubCell"/>
</dbReference>
<dbReference type="PANTHER" id="PTHR43848:SF2">
    <property type="entry name" value="PUTRESCINE TRANSPORT SYSTEM PERMEASE PROTEIN POTI"/>
    <property type="match status" value="1"/>
</dbReference>
<sequence length="269" mass="29396">MSYLSESQRTWALRILGGSVLVFLWFPLLVMVLLSFGSNAYATFPMGDLTLKWYAAAFSDTDLLMSIVYTLFVATASAILATILGLLGAFALVRREFRLKSWFRVATIVPMIIPGVVLGIALLSMFQTISGGLLSLGTVIIAHSLYTMPFALLTISSRLYSLDETMEEAGRDLGAGRLTVLRTVTLPQLSAAIAAGGLLAFIRSFSEFIRAYFVSGGRTVFTIRIWQMLNHELTPKINAISTVVMFGMIGLLLVVYYVGSGDLTENLYG</sequence>
<dbReference type="PROSITE" id="PS50928">
    <property type="entry name" value="ABC_TM1"/>
    <property type="match status" value="1"/>
</dbReference>
<keyword evidence="7 8" id="KW-0472">Membrane</keyword>
<comment type="similarity">
    <text evidence="2">Belongs to the binding-protein-dependent transport system permease family. CysTW subfamily.</text>
</comment>
<organism evidence="10 11">
    <name type="scientific">Halospeciosus flavus</name>
    <dbReference type="NCBI Taxonomy" id="3032283"/>
    <lineage>
        <taxon>Archaea</taxon>
        <taxon>Methanobacteriati</taxon>
        <taxon>Methanobacteriota</taxon>
        <taxon>Stenosarchaea group</taxon>
        <taxon>Halobacteria</taxon>
        <taxon>Halobacteriales</taxon>
        <taxon>Halobacteriaceae</taxon>
        <taxon>Halospeciosus</taxon>
    </lineage>
</organism>
<dbReference type="SUPFAM" id="SSF161098">
    <property type="entry name" value="MetI-like"/>
    <property type="match status" value="1"/>
</dbReference>
<dbReference type="Pfam" id="PF00528">
    <property type="entry name" value="BPD_transp_1"/>
    <property type="match status" value="1"/>
</dbReference>
<dbReference type="InterPro" id="IPR000515">
    <property type="entry name" value="MetI-like"/>
</dbReference>
<accession>A0ABD5Z638</accession>
<evidence type="ECO:0000256" key="7">
    <source>
        <dbReference type="ARBA" id="ARBA00023136"/>
    </source>
</evidence>
<feature type="transmembrane region" description="Helical" evidence="8">
    <location>
        <begin position="67"/>
        <end position="93"/>
    </location>
</feature>